<dbReference type="EMBL" id="CACRUV010000032">
    <property type="protein sequence ID" value="VYU54922.1"/>
    <property type="molecule type" value="Genomic_DNA"/>
</dbReference>
<accession>A0A6N3FRS6</accession>
<protein>
    <submittedName>
        <fullName evidence="1">Uncharacterized protein</fullName>
    </submittedName>
</protein>
<dbReference type="RefSeq" id="WP_046452602.1">
    <property type="nucleotide sequence ID" value="NZ_BAABZJ010000001.1"/>
</dbReference>
<evidence type="ECO:0000313" key="1">
    <source>
        <dbReference type="EMBL" id="VYU54922.1"/>
    </source>
</evidence>
<dbReference type="AlphaFoldDB" id="A0A6N3FRS6"/>
<sequence length="220" mass="24831">METLLGLSANVNWGYNTRNTSLLLDSSAKLFNYVLPQNKGGQILLQLEGQGDTQVVGAAFSYGAIMFDNGDPSVNSVMAENAFYCLAKSIKAGNNYAAPILLYMLEHNPDAIFDKFYEVERSKCFGSLSAISPSNSKEAVYRNKFCENIVYIKFYIISIFYDIREKRLLIPDDMLRSSMSKINSVIIMAMRKKGYEDAIKIGSDYFEKIYIEVNDTLLNF</sequence>
<organism evidence="1">
    <name type="scientific">Parabacteroides merdae</name>
    <dbReference type="NCBI Taxonomy" id="46503"/>
    <lineage>
        <taxon>Bacteria</taxon>
        <taxon>Pseudomonadati</taxon>
        <taxon>Bacteroidota</taxon>
        <taxon>Bacteroidia</taxon>
        <taxon>Bacteroidales</taxon>
        <taxon>Tannerellaceae</taxon>
        <taxon>Parabacteroides</taxon>
    </lineage>
</organism>
<proteinExistence type="predicted"/>
<reference evidence="1" key="1">
    <citation type="submission" date="2019-11" db="EMBL/GenBank/DDBJ databases">
        <authorList>
            <person name="Feng L."/>
        </authorList>
    </citation>
    <scope>NUCLEOTIDE SEQUENCE</scope>
    <source>
        <strain evidence="1">PmerdaeLFYP103</strain>
    </source>
</reference>
<gene>
    <name evidence="1" type="ORF">PMLFYP103_02562</name>
</gene>
<name>A0A6N3FRS6_9BACT</name>